<organism evidence="8 9">
    <name type="scientific">Coptis chinensis</name>
    <dbReference type="NCBI Taxonomy" id="261450"/>
    <lineage>
        <taxon>Eukaryota</taxon>
        <taxon>Viridiplantae</taxon>
        <taxon>Streptophyta</taxon>
        <taxon>Embryophyta</taxon>
        <taxon>Tracheophyta</taxon>
        <taxon>Spermatophyta</taxon>
        <taxon>Magnoliopsida</taxon>
        <taxon>Ranunculales</taxon>
        <taxon>Ranunculaceae</taxon>
        <taxon>Coptidoideae</taxon>
        <taxon>Coptis</taxon>
    </lineage>
</organism>
<evidence type="ECO:0000256" key="4">
    <source>
        <dbReference type="ARBA" id="ARBA00022989"/>
    </source>
</evidence>
<dbReference type="SUPFAM" id="SSF103481">
    <property type="entry name" value="Multidrug resistance efflux transporter EmrE"/>
    <property type="match status" value="1"/>
</dbReference>
<feature type="transmembrane region" description="Helical" evidence="6">
    <location>
        <begin position="55"/>
        <end position="77"/>
    </location>
</feature>
<feature type="transmembrane region" description="Helical" evidence="6">
    <location>
        <begin position="118"/>
        <end position="140"/>
    </location>
</feature>
<dbReference type="Pfam" id="PF00892">
    <property type="entry name" value="EamA"/>
    <property type="match status" value="2"/>
</dbReference>
<dbReference type="AlphaFoldDB" id="A0A835M3Y5"/>
<feature type="transmembrane region" description="Helical" evidence="6">
    <location>
        <begin position="89"/>
        <end position="112"/>
    </location>
</feature>
<dbReference type="PANTHER" id="PTHR31218">
    <property type="entry name" value="WAT1-RELATED PROTEIN"/>
    <property type="match status" value="1"/>
</dbReference>
<name>A0A835M3Y5_9MAGN</name>
<evidence type="ECO:0000313" key="8">
    <source>
        <dbReference type="EMBL" id="KAF9613119.1"/>
    </source>
</evidence>
<feature type="transmembrane region" description="Helical" evidence="6">
    <location>
        <begin position="20"/>
        <end position="43"/>
    </location>
</feature>
<dbReference type="InterPro" id="IPR037185">
    <property type="entry name" value="EmrE-like"/>
</dbReference>
<keyword evidence="5 6" id="KW-0472">Membrane</keyword>
<evidence type="ECO:0000256" key="1">
    <source>
        <dbReference type="ARBA" id="ARBA00004141"/>
    </source>
</evidence>
<gene>
    <name evidence="8" type="ORF">IFM89_005598</name>
</gene>
<protein>
    <recommendedName>
        <fullName evidence="6">WAT1-related protein</fullName>
    </recommendedName>
</protein>
<dbReference type="OrthoDB" id="642067at2759"/>
<proteinExistence type="inferred from homology"/>
<feature type="domain" description="EamA" evidence="7">
    <location>
        <begin position="195"/>
        <end position="334"/>
    </location>
</feature>
<feature type="transmembrane region" description="Helical" evidence="6">
    <location>
        <begin position="152"/>
        <end position="174"/>
    </location>
</feature>
<dbReference type="Proteomes" id="UP000631114">
    <property type="component" value="Unassembled WGS sequence"/>
</dbReference>
<dbReference type="EMBL" id="JADFTS010000003">
    <property type="protein sequence ID" value="KAF9613119.1"/>
    <property type="molecule type" value="Genomic_DNA"/>
</dbReference>
<comment type="similarity">
    <text evidence="2 6">Belongs to the drug/metabolite transporter (DMT) superfamily. Plant drug/metabolite exporter (P-DME) (TC 2.A.7.4) family.</text>
</comment>
<dbReference type="GO" id="GO:0016020">
    <property type="term" value="C:membrane"/>
    <property type="evidence" value="ECO:0007669"/>
    <property type="project" value="UniProtKB-SubCell"/>
</dbReference>
<reference evidence="8 9" key="1">
    <citation type="submission" date="2020-10" db="EMBL/GenBank/DDBJ databases">
        <title>The Coptis chinensis genome and diversification of protoberbering-type alkaloids.</title>
        <authorList>
            <person name="Wang B."/>
            <person name="Shu S."/>
            <person name="Song C."/>
            <person name="Liu Y."/>
        </authorList>
    </citation>
    <scope>NUCLEOTIDE SEQUENCE [LARGE SCALE GENOMIC DNA]</scope>
    <source>
        <strain evidence="8">HL-2020</strain>
        <tissue evidence="8">Leaf</tissue>
    </source>
</reference>
<evidence type="ECO:0000256" key="2">
    <source>
        <dbReference type="ARBA" id="ARBA00007635"/>
    </source>
</evidence>
<dbReference type="GO" id="GO:0022857">
    <property type="term" value="F:transmembrane transporter activity"/>
    <property type="evidence" value="ECO:0007669"/>
    <property type="project" value="InterPro"/>
</dbReference>
<evidence type="ECO:0000256" key="5">
    <source>
        <dbReference type="ARBA" id="ARBA00023136"/>
    </source>
</evidence>
<evidence type="ECO:0000259" key="7">
    <source>
        <dbReference type="Pfam" id="PF00892"/>
    </source>
</evidence>
<feature type="transmembrane region" description="Helical" evidence="6">
    <location>
        <begin position="291"/>
        <end position="311"/>
    </location>
</feature>
<accession>A0A835M3Y5</accession>
<feature type="transmembrane region" description="Helical" evidence="6">
    <location>
        <begin position="225"/>
        <end position="246"/>
    </location>
</feature>
<dbReference type="InterPro" id="IPR000620">
    <property type="entry name" value="EamA_dom"/>
</dbReference>
<sequence length="363" mass="39512">MAALKNKMLAFFKPFFRIEFVEEFAVVGGLIGVQLVFALYGIFMGYLLSIGISQLFLIIFGNLATSFLFFPLSLYFERKQWPRNFSLKLLGQLLLISFAGVTLFQVLMLTGVKKTSPALASVMPNLAPGIIFLIASVLRFEKVDMRSFYSRVKILGTLVCIVGTILMTSIHSNAPTIVSLQTESNAEAIEQDRIIGIICLLAGVIALSFNIILQAVTLRDFPAPMSLNAITSFVGAIMTACFQLIVEHRLEIGSPLVSASNLVGFALLGGIVCGACGSFQSWAMKKKGPVFVSTLSPIGTVFSVVISAIALGDTITFTSLAGMLFMFGGLYSVLWAKKKEEFVIEDGVEETTRVYETKEPLLS</sequence>
<comment type="subcellular location">
    <subcellularLocation>
        <location evidence="1 6">Membrane</location>
        <topology evidence="1 6">Multi-pass membrane protein</topology>
    </subcellularLocation>
</comment>
<keyword evidence="9" id="KW-1185">Reference proteome</keyword>
<keyword evidence="4 6" id="KW-1133">Transmembrane helix</keyword>
<feature type="transmembrane region" description="Helical" evidence="6">
    <location>
        <begin position="258"/>
        <end position="279"/>
    </location>
</feature>
<comment type="caution">
    <text evidence="8">The sequence shown here is derived from an EMBL/GenBank/DDBJ whole genome shotgun (WGS) entry which is preliminary data.</text>
</comment>
<evidence type="ECO:0000256" key="3">
    <source>
        <dbReference type="ARBA" id="ARBA00022692"/>
    </source>
</evidence>
<feature type="transmembrane region" description="Helical" evidence="6">
    <location>
        <begin position="194"/>
        <end position="213"/>
    </location>
</feature>
<feature type="domain" description="EamA" evidence="7">
    <location>
        <begin position="30"/>
        <end position="168"/>
    </location>
</feature>
<feature type="transmembrane region" description="Helical" evidence="6">
    <location>
        <begin position="317"/>
        <end position="336"/>
    </location>
</feature>
<evidence type="ECO:0000256" key="6">
    <source>
        <dbReference type="RuleBase" id="RU363077"/>
    </source>
</evidence>
<keyword evidence="3 6" id="KW-0812">Transmembrane</keyword>
<evidence type="ECO:0000313" key="9">
    <source>
        <dbReference type="Proteomes" id="UP000631114"/>
    </source>
</evidence>
<dbReference type="InterPro" id="IPR030184">
    <property type="entry name" value="WAT1-related"/>
</dbReference>